<keyword evidence="6" id="KW-1185">Reference proteome</keyword>
<reference evidence="6" key="1">
    <citation type="journal article" date="2013" name="Genetics">
        <title>The draft genome and transcriptome of Panagrellus redivivus are shaped by the harsh demands of a free-living lifestyle.</title>
        <authorList>
            <person name="Srinivasan J."/>
            <person name="Dillman A.R."/>
            <person name="Macchietto M.G."/>
            <person name="Heikkinen L."/>
            <person name="Lakso M."/>
            <person name="Fracchia K.M."/>
            <person name="Antoshechkin I."/>
            <person name="Mortazavi A."/>
            <person name="Wong G."/>
            <person name="Sternberg P.W."/>
        </authorList>
    </citation>
    <scope>NUCLEOTIDE SEQUENCE [LARGE SCALE GENOMIC DNA]</scope>
    <source>
        <strain evidence="6">MT8872</strain>
    </source>
</reference>
<feature type="active site" evidence="3">
    <location>
        <position position="435"/>
    </location>
</feature>
<dbReference type="PANTHER" id="PTHR48081:SF8">
    <property type="entry name" value="ALPHA_BETA HYDROLASE FOLD-3 DOMAIN-CONTAINING PROTEIN-RELATED"/>
    <property type="match status" value="1"/>
</dbReference>
<dbReference type="Pfam" id="PF07859">
    <property type="entry name" value="Abhydrolase_3"/>
    <property type="match status" value="2"/>
</dbReference>
<evidence type="ECO:0000313" key="7">
    <source>
        <dbReference type="WBParaSite" id="Pan_g9189.t1"/>
    </source>
</evidence>
<feature type="active site" evidence="3">
    <location>
        <position position="243"/>
    </location>
</feature>
<sequence length="461" mass="51434">MVSLLITLRLLCGDFILDVIASVMDPRLIGRFRVGLDLEAPDTVSGQALAVAAMSVAIFLAVVAFLLVFVSALHIPLPSHICDREKVQFFEFLIRITNEYLGDLVEYVIGPKYRVFISRFVVGFPYHFKKKSPKWLNVEEKEIDGVKCRLYLPQGSAKKSQCCIVFIHGGGWCLMEPHYYDGPLYNLISKTGATVVSIDYELSPQVTFPSPVLECERVVKAIYEKEHSVLGVDPTKIVIIGDSAGGNLTAVTCQRLLRAGLGHYVAGQVLVYPVTNVTDFQSPSYQYYHRAYKGAGLLNPKIFARMVLLYLGIDASKKNVRLVMKNKHIPSDVRASKEYRAVTDHHLLPQSFRTKDLYETPKTPTPDPVLSAAFAPHVTNPDLNPLFGKDLTGLAPAMIVTAGIDILRDEGILYSKLLESYDVPVKWYHYESAFHGIMNMPKSKQRGVIIQDIAAYLKPVL</sequence>
<accession>A0A7E4WCC3</accession>
<reference evidence="7" key="2">
    <citation type="submission" date="2020-10" db="UniProtKB">
        <authorList>
            <consortium name="WormBaseParasite"/>
        </authorList>
    </citation>
    <scope>IDENTIFICATION</scope>
</reference>
<dbReference type="SUPFAM" id="SSF53474">
    <property type="entry name" value="alpha/beta-Hydrolases"/>
    <property type="match status" value="1"/>
</dbReference>
<dbReference type="InterPro" id="IPR017157">
    <property type="entry name" value="Arylacetamide_deacetylase"/>
</dbReference>
<dbReference type="GO" id="GO:0016020">
    <property type="term" value="C:membrane"/>
    <property type="evidence" value="ECO:0007669"/>
    <property type="project" value="InterPro"/>
</dbReference>
<dbReference type="PIRSF" id="PIRSF037251">
    <property type="entry name" value="Arylacetamide_deacetylase"/>
    <property type="match status" value="1"/>
</dbReference>
<dbReference type="Proteomes" id="UP000492821">
    <property type="component" value="Unassembled WGS sequence"/>
</dbReference>
<dbReference type="PANTHER" id="PTHR48081">
    <property type="entry name" value="AB HYDROLASE SUPERFAMILY PROTEIN C4A8.06C"/>
    <property type="match status" value="1"/>
</dbReference>
<keyword evidence="4" id="KW-1133">Transmembrane helix</keyword>
<dbReference type="InterPro" id="IPR029058">
    <property type="entry name" value="AB_hydrolase_fold"/>
</dbReference>
<feature type="domain" description="Alpha/beta hydrolase fold-3" evidence="5">
    <location>
        <begin position="164"/>
        <end position="322"/>
    </location>
</feature>
<evidence type="ECO:0000313" key="6">
    <source>
        <dbReference type="Proteomes" id="UP000492821"/>
    </source>
</evidence>
<name>A0A7E4WCC3_PANRE</name>
<feature type="domain" description="Alpha/beta hydrolase fold-3" evidence="5">
    <location>
        <begin position="377"/>
        <end position="438"/>
    </location>
</feature>
<keyword evidence="4" id="KW-0472">Membrane</keyword>
<protein>
    <submittedName>
        <fullName evidence="7">Abhydrolase_3 domain-containing protein</fullName>
    </submittedName>
</protein>
<feature type="transmembrane region" description="Helical" evidence="4">
    <location>
        <begin position="45"/>
        <end position="70"/>
    </location>
</feature>
<evidence type="ECO:0000256" key="4">
    <source>
        <dbReference type="SAM" id="Phobius"/>
    </source>
</evidence>
<evidence type="ECO:0000259" key="5">
    <source>
        <dbReference type="Pfam" id="PF07859"/>
    </source>
</evidence>
<dbReference type="GO" id="GO:0052689">
    <property type="term" value="F:carboxylic ester hydrolase activity"/>
    <property type="evidence" value="ECO:0007669"/>
    <property type="project" value="InterPro"/>
</dbReference>
<evidence type="ECO:0000256" key="1">
    <source>
        <dbReference type="ARBA" id="ARBA00010515"/>
    </source>
</evidence>
<dbReference type="Gene3D" id="3.40.50.1820">
    <property type="entry name" value="alpha/beta hydrolase"/>
    <property type="match status" value="1"/>
</dbReference>
<evidence type="ECO:0000256" key="3">
    <source>
        <dbReference type="PIRSR" id="PIRSR037251-1"/>
    </source>
</evidence>
<evidence type="ECO:0000256" key="2">
    <source>
        <dbReference type="ARBA" id="ARBA00022801"/>
    </source>
</evidence>
<dbReference type="InterPro" id="IPR050300">
    <property type="entry name" value="GDXG_lipolytic_enzyme"/>
</dbReference>
<proteinExistence type="inferred from homology"/>
<dbReference type="WBParaSite" id="Pan_g9189.t1">
    <property type="protein sequence ID" value="Pan_g9189.t1"/>
    <property type="gene ID" value="Pan_g9189"/>
</dbReference>
<comment type="similarity">
    <text evidence="1">Belongs to the 'GDXG' lipolytic enzyme family.</text>
</comment>
<dbReference type="InterPro" id="IPR013094">
    <property type="entry name" value="AB_hydrolase_3"/>
</dbReference>
<dbReference type="AlphaFoldDB" id="A0A7E4WCC3"/>
<keyword evidence="4" id="KW-0812">Transmembrane</keyword>
<organism evidence="6 7">
    <name type="scientific">Panagrellus redivivus</name>
    <name type="common">Microworm</name>
    <dbReference type="NCBI Taxonomy" id="6233"/>
    <lineage>
        <taxon>Eukaryota</taxon>
        <taxon>Metazoa</taxon>
        <taxon>Ecdysozoa</taxon>
        <taxon>Nematoda</taxon>
        <taxon>Chromadorea</taxon>
        <taxon>Rhabditida</taxon>
        <taxon>Tylenchina</taxon>
        <taxon>Panagrolaimomorpha</taxon>
        <taxon>Panagrolaimoidea</taxon>
        <taxon>Panagrolaimidae</taxon>
        <taxon>Panagrellus</taxon>
    </lineage>
</organism>
<feature type="active site" evidence="3">
    <location>
        <position position="405"/>
    </location>
</feature>
<keyword evidence="2" id="KW-0378">Hydrolase</keyword>